<protein>
    <submittedName>
        <fullName evidence="4">Uncharacterized protein</fullName>
    </submittedName>
</protein>
<dbReference type="Pfam" id="PF00023">
    <property type="entry name" value="Ank"/>
    <property type="match status" value="1"/>
</dbReference>
<accession>A0ABP0MKV1</accession>
<evidence type="ECO:0000256" key="1">
    <source>
        <dbReference type="ARBA" id="ARBA00022737"/>
    </source>
</evidence>
<name>A0ABP0MKV1_9DINO</name>
<dbReference type="InterPro" id="IPR002110">
    <property type="entry name" value="Ankyrin_rpt"/>
</dbReference>
<dbReference type="PANTHER" id="PTHR46680">
    <property type="entry name" value="NF-KAPPA-B INHIBITOR ALPHA"/>
    <property type="match status" value="1"/>
</dbReference>
<keyword evidence="1" id="KW-0677">Repeat</keyword>
<dbReference type="Gene3D" id="1.25.40.20">
    <property type="entry name" value="Ankyrin repeat-containing domain"/>
    <property type="match status" value="2"/>
</dbReference>
<dbReference type="SMART" id="SM00248">
    <property type="entry name" value="ANK"/>
    <property type="match status" value="7"/>
</dbReference>
<dbReference type="PRINTS" id="PR01415">
    <property type="entry name" value="ANKYRIN"/>
</dbReference>
<feature type="repeat" description="ANK" evidence="3">
    <location>
        <begin position="180"/>
        <end position="212"/>
    </location>
</feature>
<comment type="caution">
    <text evidence="4">The sequence shown here is derived from an EMBL/GenBank/DDBJ whole genome shotgun (WGS) entry which is preliminary data.</text>
</comment>
<dbReference type="SUPFAM" id="SSF48403">
    <property type="entry name" value="Ankyrin repeat"/>
    <property type="match status" value="1"/>
</dbReference>
<reference evidence="4 5" key="1">
    <citation type="submission" date="2024-02" db="EMBL/GenBank/DDBJ databases">
        <authorList>
            <person name="Chen Y."/>
            <person name="Shah S."/>
            <person name="Dougan E. K."/>
            <person name="Thang M."/>
            <person name="Chan C."/>
        </authorList>
    </citation>
    <scope>NUCLEOTIDE SEQUENCE [LARGE SCALE GENOMIC DNA]</scope>
</reference>
<dbReference type="InterPro" id="IPR036770">
    <property type="entry name" value="Ankyrin_rpt-contain_sf"/>
</dbReference>
<feature type="repeat" description="ANK" evidence="3">
    <location>
        <begin position="213"/>
        <end position="245"/>
    </location>
</feature>
<keyword evidence="2 3" id="KW-0040">ANK repeat</keyword>
<evidence type="ECO:0000256" key="2">
    <source>
        <dbReference type="ARBA" id="ARBA00023043"/>
    </source>
</evidence>
<feature type="repeat" description="ANK" evidence="3">
    <location>
        <begin position="7"/>
        <end position="39"/>
    </location>
</feature>
<evidence type="ECO:0000313" key="5">
    <source>
        <dbReference type="Proteomes" id="UP001642464"/>
    </source>
</evidence>
<dbReference type="PROSITE" id="PS50088">
    <property type="entry name" value="ANK_REPEAT"/>
    <property type="match status" value="7"/>
</dbReference>
<gene>
    <name evidence="4" type="ORF">SCF082_LOCUS27949</name>
</gene>
<feature type="repeat" description="ANK" evidence="3">
    <location>
        <begin position="147"/>
        <end position="179"/>
    </location>
</feature>
<dbReference type="Proteomes" id="UP001642464">
    <property type="component" value="Unassembled WGS sequence"/>
</dbReference>
<proteinExistence type="predicted"/>
<organism evidence="4 5">
    <name type="scientific">Durusdinium trenchii</name>
    <dbReference type="NCBI Taxonomy" id="1381693"/>
    <lineage>
        <taxon>Eukaryota</taxon>
        <taxon>Sar</taxon>
        <taxon>Alveolata</taxon>
        <taxon>Dinophyceae</taxon>
        <taxon>Suessiales</taxon>
        <taxon>Symbiodiniaceae</taxon>
        <taxon>Durusdinium</taxon>
    </lineage>
</organism>
<dbReference type="EMBL" id="CAXAMM010021890">
    <property type="protein sequence ID" value="CAK9050765.1"/>
    <property type="molecule type" value="Genomic_DNA"/>
</dbReference>
<dbReference type="PROSITE" id="PS50297">
    <property type="entry name" value="ANK_REP_REGION"/>
    <property type="match status" value="7"/>
</dbReference>
<evidence type="ECO:0000313" key="4">
    <source>
        <dbReference type="EMBL" id="CAK9050765.1"/>
    </source>
</evidence>
<dbReference type="PANTHER" id="PTHR46680:SF3">
    <property type="entry name" value="NF-KAPPA-B INHIBITOR CACTUS"/>
    <property type="match status" value="1"/>
</dbReference>
<evidence type="ECO:0000256" key="3">
    <source>
        <dbReference type="PROSITE-ProRule" id="PRU00023"/>
    </source>
</evidence>
<dbReference type="Pfam" id="PF13857">
    <property type="entry name" value="Ank_5"/>
    <property type="match status" value="1"/>
</dbReference>
<feature type="repeat" description="ANK" evidence="3">
    <location>
        <begin position="40"/>
        <end position="72"/>
    </location>
</feature>
<dbReference type="InterPro" id="IPR051070">
    <property type="entry name" value="NF-kappa-B_inhibitor"/>
</dbReference>
<dbReference type="Pfam" id="PF12796">
    <property type="entry name" value="Ank_2"/>
    <property type="match status" value="2"/>
</dbReference>
<keyword evidence="5" id="KW-1185">Reference proteome</keyword>
<sequence>MKHMCKTGRSALHRAALKGEIDEVERLLEAGLDIEAEDNRRQTPLHLAVREGHLAVVDRLVAARAAVEARDDWRQGPNKSQGATPLNIAAENGHWEVVQRLIEARADLEAKGDFGGTPLHWAANYGHWEVVLRLIEARANVEAKDQFGWTPLQRAALQGHSEAAQRLIDASADLEAKEAHGWTPLKIAAEKGHWEVVQRLIEARADLEAKGDFGRTPLHRAAEECYWEVAQRLIEARADLKVRDKQGQTPWHFAKKNGWKKMIGVLHPVQVGKLRSGRTVPCDLKDRRTVHGLQEDFQWRATELLKKKTEELYVLIPKMVDLFEGIDDTKMERLAEQLVEMMEVSTDVLLTKSMKHYGQLRLQCIKLQGDAFVDSLAWLQEEFHFLMTSFENCLQGQKIRVSDDEFRDMMDLVHLDQLLAQVKKHQERRQVVEDELESSAEGAYSEVDEVSDIEKNEQGAGVPQVICLAMLAIGL</sequence>
<feature type="repeat" description="ANK" evidence="3">
    <location>
        <begin position="81"/>
        <end position="113"/>
    </location>
</feature>
<feature type="repeat" description="ANK" evidence="3">
    <location>
        <begin position="114"/>
        <end position="146"/>
    </location>
</feature>